<gene>
    <name evidence="1" type="ORF">ASZ90_014605</name>
</gene>
<protein>
    <submittedName>
        <fullName evidence="1">Uncharacterized protein</fullName>
    </submittedName>
</protein>
<dbReference type="Gene3D" id="1.20.120.330">
    <property type="entry name" value="Nucleotidyltransferases domain 2"/>
    <property type="match status" value="1"/>
</dbReference>
<accession>A0A0W8F4B0</accession>
<sequence length="103" mass="12337">MAYYSMYHAVMALFFRTGIKCENHSAAIILVKEVYEIDNTPLSEAKRERIEMQYYVENAATRMEMEDLMKSTELFNAHLLHFIDHLSNEKITKYRERLKRLIE</sequence>
<evidence type="ECO:0000313" key="1">
    <source>
        <dbReference type="EMBL" id="KUG15738.1"/>
    </source>
</evidence>
<comment type="caution">
    <text evidence="1">The sequence shown here is derived from an EMBL/GenBank/DDBJ whole genome shotgun (WGS) entry which is preliminary data.</text>
</comment>
<dbReference type="EMBL" id="LNQE01001536">
    <property type="protein sequence ID" value="KUG15738.1"/>
    <property type="molecule type" value="Genomic_DNA"/>
</dbReference>
<dbReference type="AlphaFoldDB" id="A0A0W8F4B0"/>
<name>A0A0W8F4B0_9ZZZZ</name>
<proteinExistence type="predicted"/>
<reference evidence="1" key="1">
    <citation type="journal article" date="2015" name="Proc. Natl. Acad. Sci. U.S.A.">
        <title>Networks of energetic and metabolic interactions define dynamics in microbial communities.</title>
        <authorList>
            <person name="Embree M."/>
            <person name="Liu J.K."/>
            <person name="Al-Bassam M.M."/>
            <person name="Zengler K."/>
        </authorList>
    </citation>
    <scope>NUCLEOTIDE SEQUENCE</scope>
</reference>
<organism evidence="1">
    <name type="scientific">hydrocarbon metagenome</name>
    <dbReference type="NCBI Taxonomy" id="938273"/>
    <lineage>
        <taxon>unclassified sequences</taxon>
        <taxon>metagenomes</taxon>
        <taxon>ecological metagenomes</taxon>
    </lineage>
</organism>